<dbReference type="GO" id="GO:0043041">
    <property type="term" value="P:amino acid activation for nonribosomal peptide biosynthetic process"/>
    <property type="evidence" value="ECO:0007669"/>
    <property type="project" value="TreeGrafter"/>
</dbReference>
<dbReference type="InterPro" id="IPR020845">
    <property type="entry name" value="AMP-binding_CS"/>
</dbReference>
<dbReference type="SUPFAM" id="SSF56801">
    <property type="entry name" value="Acetyl-CoA synthetase-like"/>
    <property type="match status" value="1"/>
</dbReference>
<dbReference type="PANTHER" id="PTHR45527:SF1">
    <property type="entry name" value="FATTY ACID SYNTHASE"/>
    <property type="match status" value="1"/>
</dbReference>
<dbReference type="GO" id="GO:0005737">
    <property type="term" value="C:cytoplasm"/>
    <property type="evidence" value="ECO:0007669"/>
    <property type="project" value="TreeGrafter"/>
</dbReference>
<organism evidence="6 7">
    <name type="scientific">Candidatus Avoscillospira stercorigallinarum</name>
    <dbReference type="NCBI Taxonomy" id="2840708"/>
    <lineage>
        <taxon>Bacteria</taxon>
        <taxon>Bacillati</taxon>
        <taxon>Bacillota</taxon>
        <taxon>Clostridia</taxon>
        <taxon>Eubacteriales</taxon>
        <taxon>Oscillospiraceae</taxon>
        <taxon>Oscillospiraceae incertae sedis</taxon>
        <taxon>Candidatus Avoscillospira</taxon>
    </lineage>
</organism>
<dbReference type="NCBIfam" id="NF003417">
    <property type="entry name" value="PRK04813.1"/>
    <property type="match status" value="1"/>
</dbReference>
<dbReference type="CDD" id="cd05945">
    <property type="entry name" value="DltA"/>
    <property type="match status" value="1"/>
</dbReference>
<evidence type="ECO:0000313" key="6">
    <source>
        <dbReference type="EMBL" id="HIQ69850.1"/>
    </source>
</evidence>
<dbReference type="Pfam" id="PF00501">
    <property type="entry name" value="AMP-binding"/>
    <property type="match status" value="1"/>
</dbReference>
<dbReference type="PROSITE" id="PS00455">
    <property type="entry name" value="AMP_BINDING"/>
    <property type="match status" value="1"/>
</dbReference>
<reference evidence="6" key="1">
    <citation type="submission" date="2020-10" db="EMBL/GenBank/DDBJ databases">
        <authorList>
            <person name="Gilroy R."/>
        </authorList>
    </citation>
    <scope>NUCLEOTIDE SEQUENCE</scope>
    <source>
        <strain evidence="6">ChiSjej2B20-13462</strain>
    </source>
</reference>
<accession>A0A9D0Z6N0</accession>
<dbReference type="NCBIfam" id="TIGR01733">
    <property type="entry name" value="AA-adenyl-dom"/>
    <property type="match status" value="1"/>
</dbReference>
<evidence type="ECO:0000256" key="3">
    <source>
        <dbReference type="ARBA" id="ARBA00022840"/>
    </source>
</evidence>
<evidence type="ECO:0000256" key="1">
    <source>
        <dbReference type="ARBA" id="ARBA00022598"/>
    </source>
</evidence>
<dbReference type="AlphaFoldDB" id="A0A9D0Z6N0"/>
<dbReference type="Gene3D" id="3.40.50.12780">
    <property type="entry name" value="N-terminal domain of ligase-like"/>
    <property type="match status" value="1"/>
</dbReference>
<dbReference type="GO" id="GO:0005524">
    <property type="term" value="F:ATP binding"/>
    <property type="evidence" value="ECO:0007669"/>
    <property type="project" value="UniProtKB-KW"/>
</dbReference>
<comment type="caution">
    <text evidence="6">The sequence shown here is derived from an EMBL/GenBank/DDBJ whole genome shotgun (WGS) entry which is preliminary data.</text>
</comment>
<dbReference type="GO" id="GO:0044550">
    <property type="term" value="P:secondary metabolite biosynthetic process"/>
    <property type="evidence" value="ECO:0007669"/>
    <property type="project" value="TreeGrafter"/>
</dbReference>
<dbReference type="InterPro" id="IPR010071">
    <property type="entry name" value="AA_adenyl_dom"/>
</dbReference>
<gene>
    <name evidence="6" type="primary">dltA</name>
    <name evidence="6" type="ORF">IAA67_05940</name>
</gene>
<dbReference type="InterPro" id="IPR045851">
    <property type="entry name" value="AMP-bd_C_sf"/>
</dbReference>
<sequence>MFILEQLRHYASTGRVAFRYGAETVTYAQLDARSDAFAAWLLETLGDDRTPVVLYGHKELSLPACMFGCIKAGRAYVPVDTTFPADRVARILEQVQPKVLVDLRGLGLAAPVALDGAALDAILRRPAAPTPETWVKPGDVVYMLFTSGSTGQPKGVQITAGNIAAFREGVAPLLDLDLDGGVFLNEISYSFDVSVCALYYALSRGMTLYTVDKDTLNQPKALFAALAESGVDLWVSTPSLGEICCQSPKFDQALLPKARKFIFCGEVMTKKLGLQMLDRFPGAKIYNAYGPTETTVLVTAAEITRELCDRGPSLPIGYGFSNLECRIQDPETGAILPDGQAGELVILGDCVSPGYFRRPDLTEKSFFTEGTRRGYRTGDLCASHHGSIDYFGRLDGQVKLNGFRVELEDVEENLLKVPNIARAAVLPETRDGTVQSLTAFVLLEAPDGLSSLQRARQIKTALGQLLPSYMVPRKIVAVDRFPLNTNGKIDKKALAAGLGEGATP</sequence>
<feature type="domain" description="AMP-binding enzyme C-terminal" evidence="5">
    <location>
        <begin position="410"/>
        <end position="488"/>
    </location>
</feature>
<dbReference type="GO" id="GO:0031177">
    <property type="term" value="F:phosphopantetheine binding"/>
    <property type="evidence" value="ECO:0007669"/>
    <property type="project" value="TreeGrafter"/>
</dbReference>
<dbReference type="InterPro" id="IPR025110">
    <property type="entry name" value="AMP-bd_C"/>
</dbReference>
<dbReference type="PANTHER" id="PTHR45527">
    <property type="entry name" value="NONRIBOSOMAL PEPTIDE SYNTHETASE"/>
    <property type="match status" value="1"/>
</dbReference>
<keyword evidence="1 6" id="KW-0436">Ligase</keyword>
<evidence type="ECO:0000259" key="5">
    <source>
        <dbReference type="Pfam" id="PF13193"/>
    </source>
</evidence>
<dbReference type="EC" id="6.1.1.13" evidence="6"/>
<evidence type="ECO:0000313" key="7">
    <source>
        <dbReference type="Proteomes" id="UP000886874"/>
    </source>
</evidence>
<evidence type="ECO:0000259" key="4">
    <source>
        <dbReference type="Pfam" id="PF00501"/>
    </source>
</evidence>
<protein>
    <submittedName>
        <fullName evidence="6">D-alanine--poly(Phosphoribitol) ligase subunit DltA</fullName>
        <ecNumber evidence="6">6.1.1.13</ecNumber>
    </submittedName>
</protein>
<proteinExistence type="predicted"/>
<dbReference type="InterPro" id="IPR042099">
    <property type="entry name" value="ANL_N_sf"/>
</dbReference>
<keyword evidence="2" id="KW-0547">Nucleotide-binding</keyword>
<feature type="domain" description="AMP-dependent synthetase/ligase" evidence="4">
    <location>
        <begin position="13"/>
        <end position="356"/>
    </location>
</feature>
<evidence type="ECO:0000256" key="2">
    <source>
        <dbReference type="ARBA" id="ARBA00022741"/>
    </source>
</evidence>
<dbReference type="InterPro" id="IPR000873">
    <property type="entry name" value="AMP-dep_synth/lig_dom"/>
</dbReference>
<dbReference type="EMBL" id="DVFN01000089">
    <property type="protein sequence ID" value="HIQ69850.1"/>
    <property type="molecule type" value="Genomic_DNA"/>
</dbReference>
<keyword evidence="3" id="KW-0067">ATP-binding</keyword>
<dbReference type="Pfam" id="PF13193">
    <property type="entry name" value="AMP-binding_C"/>
    <property type="match status" value="1"/>
</dbReference>
<dbReference type="GO" id="GO:0016874">
    <property type="term" value="F:ligase activity"/>
    <property type="evidence" value="ECO:0007669"/>
    <property type="project" value="UniProtKB-KW"/>
</dbReference>
<reference evidence="6" key="2">
    <citation type="journal article" date="2021" name="PeerJ">
        <title>Extensive microbial diversity within the chicken gut microbiome revealed by metagenomics and culture.</title>
        <authorList>
            <person name="Gilroy R."/>
            <person name="Ravi A."/>
            <person name="Getino M."/>
            <person name="Pursley I."/>
            <person name="Horton D.L."/>
            <person name="Alikhan N.F."/>
            <person name="Baker D."/>
            <person name="Gharbi K."/>
            <person name="Hall N."/>
            <person name="Watson M."/>
            <person name="Adriaenssens E.M."/>
            <person name="Foster-Nyarko E."/>
            <person name="Jarju S."/>
            <person name="Secka A."/>
            <person name="Antonio M."/>
            <person name="Oren A."/>
            <person name="Chaudhuri R.R."/>
            <person name="La Ragione R."/>
            <person name="Hildebrand F."/>
            <person name="Pallen M.J."/>
        </authorList>
    </citation>
    <scope>NUCLEOTIDE SEQUENCE</scope>
    <source>
        <strain evidence="6">ChiSjej2B20-13462</strain>
    </source>
</reference>
<dbReference type="InterPro" id="IPR044507">
    <property type="entry name" value="DltA-like"/>
</dbReference>
<name>A0A9D0Z6N0_9FIRM</name>
<dbReference type="Proteomes" id="UP000886874">
    <property type="component" value="Unassembled WGS sequence"/>
</dbReference>
<dbReference type="Gene3D" id="3.30.300.30">
    <property type="match status" value="1"/>
</dbReference>